<dbReference type="RefSeq" id="WP_206228585.1">
    <property type="nucleotide sequence ID" value="NZ_JAFIWB010000001.1"/>
</dbReference>
<keyword evidence="2" id="KW-1185">Reference proteome</keyword>
<sequence>MIEQPRRCRRSHAGAAHACARDGIAQRRWSAMAATRDSIATRVCGIGVHRGSVRTDDDGFFAPPIRSPSAA</sequence>
<accession>A0ABS3B093</accession>
<gene>
    <name evidence="1" type="ORF">JR064_01620</name>
</gene>
<dbReference type="Proteomes" id="UP000695802">
    <property type="component" value="Unassembled WGS sequence"/>
</dbReference>
<proteinExistence type="predicted"/>
<reference evidence="1 2" key="1">
    <citation type="submission" date="2021-02" db="EMBL/GenBank/DDBJ databases">
        <title>Taxonomically Unique Crown Gall-Associated Xanthomonas Stains Have Deficiency in Virulence Repertories.</title>
        <authorList>
            <person name="Mafakheri H."/>
            <person name="Taghavi S.M."/>
            <person name="Dimkic I."/>
            <person name="Nemanja K."/>
            <person name="Osdaghi E."/>
        </authorList>
    </citation>
    <scope>NUCLEOTIDE SEQUENCE [LARGE SCALE GENOMIC DNA]</scope>
    <source>
        <strain evidence="1 2">FX4</strain>
    </source>
</reference>
<comment type="caution">
    <text evidence="1">The sequence shown here is derived from an EMBL/GenBank/DDBJ whole genome shotgun (WGS) entry which is preliminary data.</text>
</comment>
<protein>
    <submittedName>
        <fullName evidence="1">Uncharacterized protein</fullName>
    </submittedName>
</protein>
<dbReference type="EMBL" id="JAFIWB010000001">
    <property type="protein sequence ID" value="MBN6100861.1"/>
    <property type="molecule type" value="Genomic_DNA"/>
</dbReference>
<evidence type="ECO:0000313" key="1">
    <source>
        <dbReference type="EMBL" id="MBN6100861.1"/>
    </source>
</evidence>
<name>A0ABS3B093_9XANT</name>
<evidence type="ECO:0000313" key="2">
    <source>
        <dbReference type="Proteomes" id="UP000695802"/>
    </source>
</evidence>
<organism evidence="1 2">
    <name type="scientific">Xanthomonas bonasiae</name>
    <dbReference type="NCBI Taxonomy" id="2810351"/>
    <lineage>
        <taxon>Bacteria</taxon>
        <taxon>Pseudomonadati</taxon>
        <taxon>Pseudomonadota</taxon>
        <taxon>Gammaproteobacteria</taxon>
        <taxon>Lysobacterales</taxon>
        <taxon>Lysobacteraceae</taxon>
        <taxon>Xanthomonas</taxon>
    </lineage>
</organism>